<dbReference type="PANTHER" id="PTHR28008">
    <property type="entry name" value="DOMAIN PROTEIN, PUTATIVE (AFU_ORTHOLOGUE AFUA_3G10980)-RELATED"/>
    <property type="match status" value="1"/>
</dbReference>
<keyword evidence="2" id="KW-0472">Membrane</keyword>
<keyword evidence="2" id="KW-1133">Transmembrane helix</keyword>
<evidence type="ECO:0000313" key="5">
    <source>
        <dbReference type="Proteomes" id="UP001589667"/>
    </source>
</evidence>
<name>A0ABV5SM37_9MICO</name>
<keyword evidence="2" id="KW-0812">Transmembrane</keyword>
<accession>A0ABV5SM37</accession>
<protein>
    <submittedName>
        <fullName evidence="4">VanZ family protein</fullName>
    </submittedName>
</protein>
<feature type="transmembrane region" description="Helical" evidence="2">
    <location>
        <begin position="101"/>
        <end position="118"/>
    </location>
</feature>
<dbReference type="Proteomes" id="UP001589667">
    <property type="component" value="Unassembled WGS sequence"/>
</dbReference>
<dbReference type="PANTHER" id="PTHR28008:SF1">
    <property type="entry name" value="DOMAIN PROTEIN, PUTATIVE (AFU_ORTHOLOGUE AFUA_3G10980)-RELATED"/>
    <property type="match status" value="1"/>
</dbReference>
<feature type="transmembrane region" description="Helical" evidence="2">
    <location>
        <begin position="74"/>
        <end position="94"/>
    </location>
</feature>
<proteinExistence type="predicted"/>
<evidence type="ECO:0000256" key="1">
    <source>
        <dbReference type="SAM" id="MobiDB-lite"/>
    </source>
</evidence>
<evidence type="ECO:0000313" key="4">
    <source>
        <dbReference type="EMBL" id="MFB9641395.1"/>
    </source>
</evidence>
<organism evidence="4 5">
    <name type="scientific">Agromyces lapidis</name>
    <dbReference type="NCBI Taxonomy" id="279574"/>
    <lineage>
        <taxon>Bacteria</taxon>
        <taxon>Bacillati</taxon>
        <taxon>Actinomycetota</taxon>
        <taxon>Actinomycetes</taxon>
        <taxon>Micrococcales</taxon>
        <taxon>Microbacteriaceae</taxon>
        <taxon>Agromyces</taxon>
    </lineage>
</organism>
<feature type="domain" description="VanZ-like" evidence="3">
    <location>
        <begin position="36"/>
        <end position="146"/>
    </location>
</feature>
<feature type="transmembrane region" description="Helical" evidence="2">
    <location>
        <begin position="31"/>
        <end position="54"/>
    </location>
</feature>
<dbReference type="EMBL" id="JBHMBL010000001">
    <property type="protein sequence ID" value="MFB9641395.1"/>
    <property type="molecule type" value="Genomic_DNA"/>
</dbReference>
<feature type="region of interest" description="Disordered" evidence="1">
    <location>
        <begin position="1"/>
        <end position="21"/>
    </location>
</feature>
<feature type="transmembrane region" description="Helical" evidence="2">
    <location>
        <begin position="130"/>
        <end position="148"/>
    </location>
</feature>
<evidence type="ECO:0000256" key="2">
    <source>
        <dbReference type="SAM" id="Phobius"/>
    </source>
</evidence>
<sequence length="166" mass="16728">MGEATPTSGAPDEPVGDEGATGSSRLRRAAAVALVLYAVALAAFLLVPGAPSTALDASLGVVREGLGWSSVPRGAIEVAANVAVFIPLGFLIAAVTGRRSIGILLPAALSLLAEAVQLMLPDRTASLRDVAANVTGAVLGALLAWAVVPHRRRPTRPPAEISPSNG</sequence>
<dbReference type="Pfam" id="PF04892">
    <property type="entry name" value="VanZ"/>
    <property type="match status" value="1"/>
</dbReference>
<keyword evidence="5" id="KW-1185">Reference proteome</keyword>
<gene>
    <name evidence="4" type="ORF">ACFFQV_03725</name>
</gene>
<dbReference type="InterPro" id="IPR006976">
    <property type="entry name" value="VanZ-like"/>
</dbReference>
<reference evidence="4 5" key="1">
    <citation type="submission" date="2024-09" db="EMBL/GenBank/DDBJ databases">
        <authorList>
            <person name="Sun Q."/>
            <person name="Mori K."/>
        </authorList>
    </citation>
    <scope>NUCLEOTIDE SEQUENCE [LARGE SCALE GENOMIC DNA]</scope>
    <source>
        <strain evidence="4 5">JCM 14321</strain>
    </source>
</reference>
<comment type="caution">
    <text evidence="4">The sequence shown here is derived from an EMBL/GenBank/DDBJ whole genome shotgun (WGS) entry which is preliminary data.</text>
</comment>
<dbReference type="RefSeq" id="WP_157422996.1">
    <property type="nucleotide sequence ID" value="NZ_BAAANI010000006.1"/>
</dbReference>
<evidence type="ECO:0000259" key="3">
    <source>
        <dbReference type="Pfam" id="PF04892"/>
    </source>
</evidence>